<dbReference type="Pfam" id="PF08765">
    <property type="entry name" value="Mor"/>
    <property type="match status" value="1"/>
</dbReference>
<dbReference type="HOGENOM" id="CLU_141450_1_1_4"/>
<dbReference type="PANTHER" id="PTHR37812:SF1">
    <property type="entry name" value="MU-LIKE PROPHAGE FLUMU PROTEIN C"/>
    <property type="match status" value="1"/>
</dbReference>
<dbReference type="InterPro" id="IPR009057">
    <property type="entry name" value="Homeodomain-like_sf"/>
</dbReference>
<dbReference type="Proteomes" id="UP000002440">
    <property type="component" value="Chromosome"/>
</dbReference>
<evidence type="ECO:0000313" key="3">
    <source>
        <dbReference type="Proteomes" id="UP000002440"/>
    </source>
</evidence>
<dbReference type="STRING" id="265072.Mfla_2729"/>
<organism evidence="2 3">
    <name type="scientific">Methylobacillus flagellatus (strain ATCC 51484 / DSM 6875 / VKM B-1610 / KT)</name>
    <dbReference type="NCBI Taxonomy" id="265072"/>
    <lineage>
        <taxon>Bacteria</taxon>
        <taxon>Pseudomonadati</taxon>
        <taxon>Pseudomonadota</taxon>
        <taxon>Betaproteobacteria</taxon>
        <taxon>Nitrosomonadales</taxon>
        <taxon>Methylophilaceae</taxon>
        <taxon>Methylobacillus</taxon>
    </lineage>
</organism>
<dbReference type="AlphaFoldDB" id="Q1GXP5"/>
<dbReference type="RefSeq" id="WP_011480945.1">
    <property type="nucleotide sequence ID" value="NC_007947.1"/>
</dbReference>
<dbReference type="InterPro" id="IPR052411">
    <property type="entry name" value="c-mor_Regulatory_Protein"/>
</dbReference>
<evidence type="ECO:0000259" key="1">
    <source>
        <dbReference type="Pfam" id="PF08765"/>
    </source>
</evidence>
<keyword evidence="3" id="KW-1185">Reference proteome</keyword>
<reference evidence="2 3" key="1">
    <citation type="submission" date="2006-03" db="EMBL/GenBank/DDBJ databases">
        <title>Complete sequence of Methylobacillus flagellatus KT.</title>
        <authorList>
            <consortium name="US DOE Joint Genome Institute"/>
            <person name="Copeland A."/>
            <person name="Lucas S."/>
            <person name="Lapidus A."/>
            <person name="Barry K."/>
            <person name="Detter J.C."/>
            <person name="Glavina del Rio T."/>
            <person name="Hammon N."/>
            <person name="Israni S."/>
            <person name="Dalin E."/>
            <person name="Tice H."/>
            <person name="Pitluck S."/>
            <person name="Brettin T."/>
            <person name="Bruce D."/>
            <person name="Han C."/>
            <person name="Tapia R."/>
            <person name="Saunders E."/>
            <person name="Gilna P."/>
            <person name="Schmutz J."/>
            <person name="Larimer F."/>
            <person name="Land M."/>
            <person name="Kyrpides N."/>
            <person name="Anderson I."/>
            <person name="Richardson P."/>
        </authorList>
    </citation>
    <scope>NUCLEOTIDE SEQUENCE [LARGE SCALE GENOMIC DNA]</scope>
    <source>
        <strain evidence="3">KT / ATCC 51484 / DSM 6875</strain>
    </source>
</reference>
<gene>
    <name evidence="2" type="ordered locus">Mfla_2729</name>
</gene>
<dbReference type="InterPro" id="IPR014875">
    <property type="entry name" value="Mor_transcription_activator"/>
</dbReference>
<name>Q1GXP5_METFK</name>
<dbReference type="eggNOG" id="COG5566">
    <property type="taxonomic scope" value="Bacteria"/>
</dbReference>
<feature type="domain" description="Mor transcription activator" evidence="1">
    <location>
        <begin position="11"/>
        <end position="113"/>
    </location>
</feature>
<protein>
    <recommendedName>
        <fullName evidence="1">Mor transcription activator domain-containing protein</fullName>
    </recommendedName>
</protein>
<evidence type="ECO:0000313" key="2">
    <source>
        <dbReference type="EMBL" id="ABE50992.1"/>
    </source>
</evidence>
<dbReference type="OrthoDB" id="8906055at2"/>
<proteinExistence type="predicted"/>
<accession>Q1GXP5</accession>
<dbReference type="KEGG" id="mfa:Mfla_2729"/>
<dbReference type="EMBL" id="CP000284">
    <property type="protein sequence ID" value="ABE50992.1"/>
    <property type="molecule type" value="Genomic_DNA"/>
</dbReference>
<dbReference type="Gene3D" id="1.10.10.60">
    <property type="entry name" value="Homeodomain-like"/>
    <property type="match status" value="1"/>
</dbReference>
<dbReference type="SUPFAM" id="SSF46689">
    <property type="entry name" value="Homeodomain-like"/>
    <property type="match status" value="1"/>
</dbReference>
<dbReference type="PANTHER" id="PTHR37812">
    <property type="entry name" value="MU-LIKE PROPHAGE FLUMU PROTEIN C"/>
    <property type="match status" value="1"/>
</dbReference>
<sequence length="115" mass="13691">MRKDKHSVAGEFLDDFIRFNKELLLAVGHNTDQAEEMSRQIAQKMCDEWGGQIIYFPKYKRAGLSERDLQIWKDFNGNNHRELARKYKMAVQNIYRILEFVKREEIARRQGALDL</sequence>